<keyword evidence="5" id="KW-1185">Reference proteome</keyword>
<organism evidence="4 5">
    <name type="scientific">Desulfacinum infernum DSM 9756</name>
    <dbReference type="NCBI Taxonomy" id="1121391"/>
    <lineage>
        <taxon>Bacteria</taxon>
        <taxon>Pseudomonadati</taxon>
        <taxon>Thermodesulfobacteriota</taxon>
        <taxon>Syntrophobacteria</taxon>
        <taxon>Syntrophobacterales</taxon>
        <taxon>Syntrophobacteraceae</taxon>
        <taxon>Desulfacinum</taxon>
    </lineage>
</organism>
<dbReference type="Proteomes" id="UP000184076">
    <property type="component" value="Unassembled WGS sequence"/>
</dbReference>
<comment type="catalytic activity">
    <reaction evidence="2">
        <text>2 GTP = 3',3'-c-di-GMP + 2 diphosphate</text>
        <dbReference type="Rhea" id="RHEA:24898"/>
        <dbReference type="ChEBI" id="CHEBI:33019"/>
        <dbReference type="ChEBI" id="CHEBI:37565"/>
        <dbReference type="ChEBI" id="CHEBI:58805"/>
        <dbReference type="EC" id="2.7.7.65"/>
    </reaction>
</comment>
<gene>
    <name evidence="4" type="ORF">SAMN02745206_02169</name>
</gene>
<accession>A0A1M5CE43</accession>
<evidence type="ECO:0000259" key="3">
    <source>
        <dbReference type="PROSITE" id="PS50887"/>
    </source>
</evidence>
<dbReference type="SMART" id="SM00267">
    <property type="entry name" value="GGDEF"/>
    <property type="match status" value="1"/>
</dbReference>
<dbReference type="AlphaFoldDB" id="A0A1M5CE43"/>
<evidence type="ECO:0000256" key="2">
    <source>
        <dbReference type="ARBA" id="ARBA00034247"/>
    </source>
</evidence>
<reference evidence="5" key="1">
    <citation type="submission" date="2016-11" db="EMBL/GenBank/DDBJ databases">
        <authorList>
            <person name="Varghese N."/>
            <person name="Submissions S."/>
        </authorList>
    </citation>
    <scope>NUCLEOTIDE SEQUENCE [LARGE SCALE GENOMIC DNA]</scope>
    <source>
        <strain evidence="5">DSM 9756</strain>
    </source>
</reference>
<dbReference type="InterPro" id="IPR029016">
    <property type="entry name" value="GAF-like_dom_sf"/>
</dbReference>
<dbReference type="InterPro" id="IPR000160">
    <property type="entry name" value="GGDEF_dom"/>
</dbReference>
<dbReference type="SUPFAM" id="SSF55781">
    <property type="entry name" value="GAF domain-like"/>
    <property type="match status" value="1"/>
</dbReference>
<dbReference type="InterPro" id="IPR007435">
    <property type="entry name" value="DUF484"/>
</dbReference>
<proteinExistence type="predicted"/>
<dbReference type="SUPFAM" id="SSF55073">
    <property type="entry name" value="Nucleotide cyclase"/>
    <property type="match status" value="1"/>
</dbReference>
<dbReference type="InterPro" id="IPR050469">
    <property type="entry name" value="Diguanylate_Cyclase"/>
</dbReference>
<name>A0A1M5CE43_9BACT</name>
<dbReference type="FunFam" id="3.30.70.270:FF:000001">
    <property type="entry name" value="Diguanylate cyclase domain protein"/>
    <property type="match status" value="1"/>
</dbReference>
<dbReference type="InterPro" id="IPR043128">
    <property type="entry name" value="Rev_trsase/Diguanyl_cyclase"/>
</dbReference>
<dbReference type="Gene3D" id="3.30.70.270">
    <property type="match status" value="1"/>
</dbReference>
<dbReference type="RefSeq" id="WP_073039216.1">
    <property type="nucleotide sequence ID" value="NZ_FQVB01000020.1"/>
</dbReference>
<evidence type="ECO:0000313" key="4">
    <source>
        <dbReference type="EMBL" id="SHF52971.1"/>
    </source>
</evidence>
<protein>
    <recommendedName>
        <fullName evidence="1">diguanylate cyclase</fullName>
        <ecNumber evidence="1">2.7.7.65</ecNumber>
    </recommendedName>
</protein>
<dbReference type="Pfam" id="PF00990">
    <property type="entry name" value="GGDEF"/>
    <property type="match status" value="1"/>
</dbReference>
<dbReference type="PANTHER" id="PTHR45138">
    <property type="entry name" value="REGULATORY COMPONENTS OF SENSORY TRANSDUCTION SYSTEM"/>
    <property type="match status" value="1"/>
</dbReference>
<dbReference type="NCBIfam" id="TIGR00254">
    <property type="entry name" value="GGDEF"/>
    <property type="match status" value="1"/>
</dbReference>
<evidence type="ECO:0000256" key="1">
    <source>
        <dbReference type="ARBA" id="ARBA00012528"/>
    </source>
</evidence>
<dbReference type="InterPro" id="IPR029787">
    <property type="entry name" value="Nucleotide_cyclase"/>
</dbReference>
<dbReference type="GO" id="GO:0052621">
    <property type="term" value="F:diguanylate cyclase activity"/>
    <property type="evidence" value="ECO:0007669"/>
    <property type="project" value="UniProtKB-EC"/>
</dbReference>
<sequence length="347" mass="39211">MYDIELILENAKRNEEIARKLFDVEVCILSIANFHDLLERLLHLIETKFRIPYVWLSLVDSRLFAPAMDPLQRSPHLRHRLNLASLKDLLDVVGSDGTPVLANNDLRRFYKLFPKDQAYAIGSIAVAPLTLDGDVIGTLNLADTSPQRFQPDMDTFFLSQLGVKVSICFSNVLSREKLKFLATRDPLTGLPNRRELESHLRRECKRATRYGTPLSVVFLDCDDFKKINDRYGHDAGDAFLRHVAQILRESLREEDLVARFAGDEFVLVLPNQGEEEALRVMDRLSQTLSARHLTYEGQRIRGTLSFGIAACQSGATPPGALLREADAALYEHKKTKKGRATEGLEPP</sequence>
<evidence type="ECO:0000313" key="5">
    <source>
        <dbReference type="Proteomes" id="UP000184076"/>
    </source>
</evidence>
<dbReference type="Gene3D" id="3.30.450.40">
    <property type="match status" value="1"/>
</dbReference>
<dbReference type="Pfam" id="PF04340">
    <property type="entry name" value="DUF484"/>
    <property type="match status" value="1"/>
</dbReference>
<dbReference type="STRING" id="1121391.SAMN02745206_02169"/>
<dbReference type="PANTHER" id="PTHR45138:SF9">
    <property type="entry name" value="DIGUANYLATE CYCLASE DGCM-RELATED"/>
    <property type="match status" value="1"/>
</dbReference>
<dbReference type="PROSITE" id="PS50887">
    <property type="entry name" value="GGDEF"/>
    <property type="match status" value="1"/>
</dbReference>
<dbReference type="OrthoDB" id="9759607at2"/>
<dbReference type="EC" id="2.7.7.65" evidence="1"/>
<dbReference type="CDD" id="cd01949">
    <property type="entry name" value="GGDEF"/>
    <property type="match status" value="1"/>
</dbReference>
<feature type="domain" description="GGDEF" evidence="3">
    <location>
        <begin position="212"/>
        <end position="347"/>
    </location>
</feature>
<dbReference type="EMBL" id="FQVB01000020">
    <property type="protein sequence ID" value="SHF52971.1"/>
    <property type="molecule type" value="Genomic_DNA"/>
</dbReference>